<dbReference type="AlphaFoldDB" id="A0AAT9HE75"/>
<dbReference type="InterPro" id="IPR032716">
    <property type="entry name" value="ACC_epsilon"/>
</dbReference>
<name>A0AAT9HE75_9ACTN</name>
<reference evidence="2" key="1">
    <citation type="submission" date="2024-06" db="EMBL/GenBank/DDBJ databases">
        <authorList>
            <consortium name="consrtm"/>
            <person name="Uemura M."/>
            <person name="Terahara T."/>
        </authorList>
    </citation>
    <scope>NUCLEOTIDE SEQUENCE</scope>
    <source>
        <strain evidence="2">KM77-8</strain>
    </source>
</reference>
<dbReference type="GO" id="GO:0004658">
    <property type="term" value="F:propionyl-CoA carboxylase activity"/>
    <property type="evidence" value="ECO:0007669"/>
    <property type="project" value="InterPro"/>
</dbReference>
<evidence type="ECO:0000313" key="2">
    <source>
        <dbReference type="EMBL" id="BFO15607.1"/>
    </source>
</evidence>
<feature type="compositionally biased region" description="Low complexity" evidence="1">
    <location>
        <begin position="100"/>
        <end position="118"/>
    </location>
</feature>
<gene>
    <name evidence="2" type="ORF">SHKM778_19950</name>
</gene>
<dbReference type="Pfam" id="PF13822">
    <property type="entry name" value="ACC_epsilon"/>
    <property type="match status" value="1"/>
</dbReference>
<dbReference type="GO" id="GO:0003989">
    <property type="term" value="F:acetyl-CoA carboxylase activity"/>
    <property type="evidence" value="ECO:0007669"/>
    <property type="project" value="InterPro"/>
</dbReference>
<accession>A0AAT9HE75</accession>
<protein>
    <recommendedName>
        <fullName evidence="3">Acyl-CoA carboxylase subunit epsilon</fullName>
    </recommendedName>
</protein>
<organism evidence="2">
    <name type="scientific">Streptomyces haneummycinicus</name>
    <dbReference type="NCBI Taxonomy" id="3074435"/>
    <lineage>
        <taxon>Bacteria</taxon>
        <taxon>Bacillati</taxon>
        <taxon>Actinomycetota</taxon>
        <taxon>Actinomycetes</taxon>
        <taxon>Kitasatosporales</taxon>
        <taxon>Streptomycetaceae</taxon>
        <taxon>Streptomyces</taxon>
    </lineage>
</organism>
<proteinExistence type="predicted"/>
<feature type="compositionally biased region" description="Basic and acidic residues" evidence="1">
    <location>
        <begin position="121"/>
        <end position="130"/>
    </location>
</feature>
<evidence type="ECO:0008006" key="3">
    <source>
        <dbReference type="Google" id="ProtNLM"/>
    </source>
</evidence>
<evidence type="ECO:0000256" key="1">
    <source>
        <dbReference type="SAM" id="MobiDB-lite"/>
    </source>
</evidence>
<sequence length="176" mass="17964">MSTPDIRVEKGHAEPEEVAALTAILLARAAARPAAPAHRGRAKAGWRRLERENGFRAPTAGADPIKGPSRRRGPFSHRADCAPSVTGPRPTAGGMTPLGADEAPPAPTRAAPAAQLPADGRASKGARETAQRAPTGPQGAFKGAGNCAISPHRPADGVQRSAGNCATSPHRPAGCF</sequence>
<feature type="region of interest" description="Disordered" evidence="1">
    <location>
        <begin position="31"/>
        <end position="176"/>
    </location>
</feature>
<dbReference type="EMBL" id="AP035768">
    <property type="protein sequence ID" value="BFO15607.1"/>
    <property type="molecule type" value="Genomic_DNA"/>
</dbReference>
<reference evidence="2" key="2">
    <citation type="submission" date="2024-07" db="EMBL/GenBank/DDBJ databases">
        <title>Streptomyces haneummycinica sp. nov., a new antibiotic-producing actinobacterium isolated from marine sediment.</title>
        <authorList>
            <person name="Uemura M."/>
            <person name="Hamada M."/>
            <person name="Hirano S."/>
            <person name="Kobayashi K."/>
            <person name="Ohshiro T."/>
            <person name="Kobayashi T."/>
            <person name="Terahara T."/>
        </authorList>
    </citation>
    <scope>NUCLEOTIDE SEQUENCE</scope>
    <source>
        <strain evidence="2">KM77-8</strain>
    </source>
</reference>